<accession>A0ACA9S8C4</accession>
<organism evidence="1 2">
    <name type="scientific">Racocetra persica</name>
    <dbReference type="NCBI Taxonomy" id="160502"/>
    <lineage>
        <taxon>Eukaryota</taxon>
        <taxon>Fungi</taxon>
        <taxon>Fungi incertae sedis</taxon>
        <taxon>Mucoromycota</taxon>
        <taxon>Glomeromycotina</taxon>
        <taxon>Glomeromycetes</taxon>
        <taxon>Diversisporales</taxon>
        <taxon>Gigasporaceae</taxon>
        <taxon>Racocetra</taxon>
    </lineage>
</organism>
<protein>
    <submittedName>
        <fullName evidence="1">20683_t:CDS:1</fullName>
    </submittedName>
</protein>
<comment type="caution">
    <text evidence="1">The sequence shown here is derived from an EMBL/GenBank/DDBJ whole genome shotgun (WGS) entry which is preliminary data.</text>
</comment>
<feature type="non-terminal residue" evidence="1">
    <location>
        <position position="1"/>
    </location>
</feature>
<name>A0ACA9S8C4_9GLOM</name>
<evidence type="ECO:0000313" key="2">
    <source>
        <dbReference type="Proteomes" id="UP000789920"/>
    </source>
</evidence>
<gene>
    <name evidence="1" type="ORF">RPERSI_LOCUS27631</name>
</gene>
<dbReference type="EMBL" id="CAJVQC010098160">
    <property type="protein sequence ID" value="CAG8829920.1"/>
    <property type="molecule type" value="Genomic_DNA"/>
</dbReference>
<evidence type="ECO:0000313" key="1">
    <source>
        <dbReference type="EMBL" id="CAG8829920.1"/>
    </source>
</evidence>
<proteinExistence type="predicted"/>
<keyword evidence="2" id="KW-1185">Reference proteome</keyword>
<feature type="non-terminal residue" evidence="1">
    <location>
        <position position="40"/>
    </location>
</feature>
<dbReference type="Proteomes" id="UP000789920">
    <property type="component" value="Unassembled WGS sequence"/>
</dbReference>
<sequence length="40" mass="4481">TKSEEIELDSESSEAIQNLMYNSTKSEEIELDSDSSEAIQ</sequence>
<reference evidence="1" key="1">
    <citation type="submission" date="2021-06" db="EMBL/GenBank/DDBJ databases">
        <authorList>
            <person name="Kallberg Y."/>
            <person name="Tangrot J."/>
            <person name="Rosling A."/>
        </authorList>
    </citation>
    <scope>NUCLEOTIDE SEQUENCE</scope>
    <source>
        <strain evidence="1">MA461A</strain>
    </source>
</reference>